<feature type="region of interest" description="Disordered" evidence="1">
    <location>
        <begin position="89"/>
        <end position="108"/>
    </location>
</feature>
<feature type="signal peptide" evidence="2">
    <location>
        <begin position="1"/>
        <end position="25"/>
    </location>
</feature>
<protein>
    <recommendedName>
        <fullName evidence="3">DUF4333 domain-containing protein</fullName>
    </recommendedName>
</protein>
<feature type="region of interest" description="Disordered" evidence="1">
    <location>
        <begin position="42"/>
        <end position="62"/>
    </location>
</feature>
<organism evidence="4 5">
    <name type="scientific">Streptomyces cacaoi</name>
    <dbReference type="NCBI Taxonomy" id="1898"/>
    <lineage>
        <taxon>Bacteria</taxon>
        <taxon>Bacillati</taxon>
        <taxon>Actinomycetota</taxon>
        <taxon>Actinomycetes</taxon>
        <taxon>Kitasatosporales</taxon>
        <taxon>Streptomycetaceae</taxon>
        <taxon>Streptomyces</taxon>
    </lineage>
</organism>
<comment type="caution">
    <text evidence="4">The sequence shown here is derived from an EMBL/GenBank/DDBJ whole genome shotgun (WGS) entry which is preliminary data.</text>
</comment>
<evidence type="ECO:0000313" key="4">
    <source>
        <dbReference type="EMBL" id="GEB52345.1"/>
    </source>
</evidence>
<evidence type="ECO:0000256" key="1">
    <source>
        <dbReference type="SAM" id="MobiDB-lite"/>
    </source>
</evidence>
<gene>
    <name evidence="4" type="ORF">SCA03_48960</name>
</gene>
<dbReference type="InterPro" id="IPR025637">
    <property type="entry name" value="DUF4333"/>
</dbReference>
<evidence type="ECO:0000256" key="2">
    <source>
        <dbReference type="SAM" id="SignalP"/>
    </source>
</evidence>
<dbReference type="Pfam" id="PF14230">
    <property type="entry name" value="DUF4333"/>
    <property type="match status" value="1"/>
</dbReference>
<dbReference type="EMBL" id="BJMM01000030">
    <property type="protein sequence ID" value="GEB52345.1"/>
    <property type="molecule type" value="Genomic_DNA"/>
</dbReference>
<keyword evidence="2" id="KW-0732">Signal</keyword>
<name>A0A4Y3R3N0_STRCI</name>
<sequence>MRGRASLASVGVVAVLSLSACTVEAGASDDVIRTGELEKQVDRSLTEKVGESPKKVDCPDPLRAKKGAHTRCTLSTHDGLRFGVTVTAGRTGDDGRAHVDIEVDQEPQ</sequence>
<feature type="compositionally biased region" description="Basic and acidic residues" evidence="1">
    <location>
        <begin position="91"/>
        <end position="101"/>
    </location>
</feature>
<dbReference type="PROSITE" id="PS51257">
    <property type="entry name" value="PROKAR_LIPOPROTEIN"/>
    <property type="match status" value="1"/>
</dbReference>
<dbReference type="Proteomes" id="UP000319210">
    <property type="component" value="Unassembled WGS sequence"/>
</dbReference>
<dbReference type="AlphaFoldDB" id="A0A4Y3R3N0"/>
<keyword evidence="5" id="KW-1185">Reference proteome</keyword>
<feature type="domain" description="DUF4333" evidence="3">
    <location>
        <begin position="18"/>
        <end position="88"/>
    </location>
</feature>
<reference evidence="4 5" key="1">
    <citation type="submission" date="2019-06" db="EMBL/GenBank/DDBJ databases">
        <title>Whole genome shotgun sequence of Streptomyces cacaoi subsp. cacaoi NBRC 12748.</title>
        <authorList>
            <person name="Hosoyama A."/>
            <person name="Uohara A."/>
            <person name="Ohji S."/>
            <person name="Ichikawa N."/>
        </authorList>
    </citation>
    <scope>NUCLEOTIDE SEQUENCE [LARGE SCALE GENOMIC DNA]</scope>
    <source>
        <strain evidence="4 5">NBRC 12748</strain>
    </source>
</reference>
<dbReference type="OrthoDB" id="3568721at2"/>
<evidence type="ECO:0000259" key="3">
    <source>
        <dbReference type="Pfam" id="PF14230"/>
    </source>
</evidence>
<feature type="chain" id="PRO_5038646557" description="DUF4333 domain-containing protein" evidence="2">
    <location>
        <begin position="26"/>
        <end position="108"/>
    </location>
</feature>
<dbReference type="RefSeq" id="WP_086814331.1">
    <property type="nucleotide sequence ID" value="NZ_BJMM01000030.1"/>
</dbReference>
<proteinExistence type="predicted"/>
<evidence type="ECO:0000313" key="5">
    <source>
        <dbReference type="Proteomes" id="UP000319210"/>
    </source>
</evidence>
<accession>A0A4Y3R3N0</accession>